<evidence type="ECO:0000259" key="3">
    <source>
        <dbReference type="Pfam" id="PF00291"/>
    </source>
</evidence>
<dbReference type="CDD" id="cd00640">
    <property type="entry name" value="Trp-synth-beta_II"/>
    <property type="match status" value="1"/>
</dbReference>
<dbReference type="RefSeq" id="WP_269429095.1">
    <property type="nucleotide sequence ID" value="NZ_JQEC01000004.1"/>
</dbReference>
<dbReference type="GO" id="GO:0008838">
    <property type="term" value="F:diaminopropionate ammonia-lyase activity"/>
    <property type="evidence" value="ECO:0007669"/>
    <property type="project" value="UniProtKB-EC"/>
</dbReference>
<dbReference type="PANTHER" id="PTHR42937">
    <property type="match status" value="1"/>
</dbReference>
<dbReference type="EC" id="4.3.1.15" evidence="4"/>
<feature type="domain" description="Tryptophan synthase beta chain-like PALP" evidence="3">
    <location>
        <begin position="22"/>
        <end position="330"/>
    </location>
</feature>
<dbReference type="PANTHER" id="PTHR42937:SF1">
    <property type="entry name" value="DIAMINOPROPIONATE AMMONIA-LYASE"/>
    <property type="match status" value="1"/>
</dbReference>
<reference evidence="4 5" key="1">
    <citation type="submission" date="2014-08" db="EMBL/GenBank/DDBJ databases">
        <title>Genomic and Phenotypic Diversity of Colwellia psychrerythraea strains from Disparate Marine Basins.</title>
        <authorList>
            <person name="Techtmann S.M."/>
            <person name="Stelling S.C."/>
            <person name="Utturkar S.M."/>
            <person name="Alshibli N."/>
            <person name="Harris A."/>
            <person name="Brown S.D."/>
            <person name="Hazen T.C."/>
        </authorList>
    </citation>
    <scope>NUCLEOTIDE SEQUENCE [LARGE SCALE GENOMIC DNA]</scope>
    <source>
        <strain evidence="4 5">GAB14E</strain>
    </source>
</reference>
<accession>A0A099L471</accession>
<dbReference type="AlphaFoldDB" id="A0A099L471"/>
<dbReference type="PATRIC" id="fig|28229.3.peg.587"/>
<dbReference type="Pfam" id="PF00291">
    <property type="entry name" value="PALP"/>
    <property type="match status" value="1"/>
</dbReference>
<dbReference type="InterPro" id="IPR036052">
    <property type="entry name" value="TrpB-like_PALP_sf"/>
</dbReference>
<dbReference type="EMBL" id="JQEC01000004">
    <property type="protein sequence ID" value="KGJ96957.1"/>
    <property type="molecule type" value="Genomic_DNA"/>
</dbReference>
<organism evidence="4 5">
    <name type="scientific">Colwellia psychrerythraea</name>
    <name type="common">Vibrio psychroerythus</name>
    <dbReference type="NCBI Taxonomy" id="28229"/>
    <lineage>
        <taxon>Bacteria</taxon>
        <taxon>Pseudomonadati</taxon>
        <taxon>Pseudomonadota</taxon>
        <taxon>Gammaproteobacteria</taxon>
        <taxon>Alteromonadales</taxon>
        <taxon>Colwelliaceae</taxon>
        <taxon>Colwellia</taxon>
    </lineage>
</organism>
<dbReference type="Proteomes" id="UP000029868">
    <property type="component" value="Unassembled WGS sequence"/>
</dbReference>
<sequence length="349" mass="37943">MTEFKPNYTKPLDLLSACPMYKVSPLIDIQTIAELDLLIKDESHRMGLGSFKALGGIYAVATLLANKWLAETGTKLTLEQYSSSDFKNFSSATTFICASAGNHGLAVASGAKIFGAKAKIHLSEQVPEEFEKRLLENLAVVVRSGKTYEESVKAANNETKNGNGVLLADGSWQGYTYPPSLVMEGYTVIASELCEQFTQLKKWPTHVFIQAGVGGLAASMAYMIREYWKQQPEIIIVESELAPCLQTSHQNGGLTTVEGDVSIMGRLDCKAPSLVAFNTLESAKVDYITISDKQSLDATCILQENNILTTPSGAAGLAGLLKIYKTEKIKKLLSKGNFNPLIIVTENKL</sequence>
<comment type="caution">
    <text evidence="4">The sequence shown here is derived from an EMBL/GenBank/DDBJ whole genome shotgun (WGS) entry which is preliminary data.</text>
</comment>
<protein>
    <submittedName>
        <fullName evidence="4">Diaminopropionate ammonia-lyase</fullName>
        <ecNumber evidence="4">4.3.1.15</ecNumber>
    </submittedName>
</protein>
<dbReference type="NCBIfam" id="NF006058">
    <property type="entry name" value="PRK08206.1"/>
    <property type="match status" value="1"/>
</dbReference>
<comment type="cofactor">
    <cofactor evidence="1">
        <name>pyridoxal 5'-phosphate</name>
        <dbReference type="ChEBI" id="CHEBI:597326"/>
    </cofactor>
</comment>
<dbReference type="Gene3D" id="3.40.50.1100">
    <property type="match status" value="2"/>
</dbReference>
<evidence type="ECO:0000313" key="5">
    <source>
        <dbReference type="Proteomes" id="UP000029868"/>
    </source>
</evidence>
<keyword evidence="2" id="KW-0663">Pyridoxal phosphate</keyword>
<dbReference type="SUPFAM" id="SSF53686">
    <property type="entry name" value="Tryptophan synthase beta subunit-like PLP-dependent enzymes"/>
    <property type="match status" value="1"/>
</dbReference>
<evidence type="ECO:0000313" key="4">
    <source>
        <dbReference type="EMBL" id="KGJ96957.1"/>
    </source>
</evidence>
<proteinExistence type="predicted"/>
<keyword evidence="4" id="KW-0456">Lyase</keyword>
<name>A0A099L471_COLPS</name>
<dbReference type="InterPro" id="IPR001926">
    <property type="entry name" value="TrpB-like_PALP"/>
</dbReference>
<gene>
    <name evidence="4" type="ORF">GAB14E_1425</name>
</gene>
<evidence type="ECO:0000256" key="2">
    <source>
        <dbReference type="ARBA" id="ARBA00022898"/>
    </source>
</evidence>
<evidence type="ECO:0000256" key="1">
    <source>
        <dbReference type="ARBA" id="ARBA00001933"/>
    </source>
</evidence>